<dbReference type="InterPro" id="IPR039420">
    <property type="entry name" value="WalR-like"/>
</dbReference>
<proteinExistence type="predicted"/>
<name>A0A2A4EQI7_9BURK</name>
<dbReference type="SMART" id="SM00421">
    <property type="entry name" value="HTH_LUXR"/>
    <property type="match status" value="1"/>
</dbReference>
<dbReference type="PROSITE" id="PS00622">
    <property type="entry name" value="HTH_LUXR_1"/>
    <property type="match status" value="1"/>
</dbReference>
<dbReference type="InterPro" id="IPR016032">
    <property type="entry name" value="Sig_transdc_resp-reg_C-effctor"/>
</dbReference>
<evidence type="ECO:0000313" key="4">
    <source>
        <dbReference type="Proteomes" id="UP000218022"/>
    </source>
</evidence>
<dbReference type="CDD" id="cd06170">
    <property type="entry name" value="LuxR_C_like"/>
    <property type="match status" value="1"/>
</dbReference>
<keyword evidence="1" id="KW-0238">DNA-binding</keyword>
<feature type="domain" description="HTH luxR-type" evidence="2">
    <location>
        <begin position="137"/>
        <end position="202"/>
    </location>
</feature>
<evidence type="ECO:0000313" key="3">
    <source>
        <dbReference type="EMBL" id="PCE22957.1"/>
    </source>
</evidence>
<dbReference type="GO" id="GO:0006355">
    <property type="term" value="P:regulation of DNA-templated transcription"/>
    <property type="evidence" value="ECO:0007669"/>
    <property type="project" value="InterPro"/>
</dbReference>
<dbReference type="SUPFAM" id="SSF46894">
    <property type="entry name" value="C-terminal effector domain of the bipartite response regulators"/>
    <property type="match status" value="1"/>
</dbReference>
<evidence type="ECO:0000256" key="1">
    <source>
        <dbReference type="ARBA" id="ARBA00023125"/>
    </source>
</evidence>
<dbReference type="RefSeq" id="WP_096724957.1">
    <property type="nucleotide sequence ID" value="NZ_MTZV01000006.1"/>
</dbReference>
<evidence type="ECO:0000259" key="2">
    <source>
        <dbReference type="PROSITE" id="PS50043"/>
    </source>
</evidence>
<gene>
    <name evidence="3" type="ORF">BWP39_25065</name>
</gene>
<organism evidence="3 4">
    <name type="scientific">Paraburkholderia acidicola</name>
    <dbReference type="NCBI Taxonomy" id="1912599"/>
    <lineage>
        <taxon>Bacteria</taxon>
        <taxon>Pseudomonadati</taxon>
        <taxon>Pseudomonadota</taxon>
        <taxon>Betaproteobacteria</taxon>
        <taxon>Burkholderiales</taxon>
        <taxon>Burkholderiaceae</taxon>
        <taxon>Paraburkholderia</taxon>
    </lineage>
</organism>
<protein>
    <recommendedName>
        <fullName evidence="2">HTH luxR-type domain-containing protein</fullName>
    </recommendedName>
</protein>
<reference evidence="3 4" key="1">
    <citation type="submission" date="2017-01" db="EMBL/GenBank/DDBJ databases">
        <title>Whole-Genome Shotgun Sequencing of Two beta-Proteobacterial Species in Search of the Bulgecin Biosynthetic Cluster.</title>
        <authorList>
            <person name="Horsman M.E."/>
            <person name="Marous D.R."/>
            <person name="Li R."/>
            <person name="Oliver R.A."/>
            <person name="Byun B."/>
            <person name="Emrich S.J."/>
            <person name="Boggess B."/>
            <person name="Townsend C.A."/>
            <person name="Mobashery S."/>
        </authorList>
    </citation>
    <scope>NUCLEOTIDE SEQUENCE [LARGE SCALE GENOMIC DNA]</scope>
    <source>
        <strain evidence="3 4">ATCC 31363</strain>
    </source>
</reference>
<accession>A0A2A4EQI7</accession>
<comment type="caution">
    <text evidence="3">The sequence shown here is derived from an EMBL/GenBank/DDBJ whole genome shotgun (WGS) entry which is preliminary data.</text>
</comment>
<dbReference type="AlphaFoldDB" id="A0A2A4EQI7"/>
<dbReference type="EMBL" id="MTZV01000006">
    <property type="protein sequence ID" value="PCE22957.1"/>
    <property type="molecule type" value="Genomic_DNA"/>
</dbReference>
<dbReference type="PROSITE" id="PS50043">
    <property type="entry name" value="HTH_LUXR_2"/>
    <property type="match status" value="1"/>
</dbReference>
<dbReference type="InterPro" id="IPR000792">
    <property type="entry name" value="Tscrpt_reg_LuxR_C"/>
</dbReference>
<dbReference type="PANTHER" id="PTHR43214">
    <property type="entry name" value="TWO-COMPONENT RESPONSE REGULATOR"/>
    <property type="match status" value="1"/>
</dbReference>
<dbReference type="Gene3D" id="3.40.50.2300">
    <property type="match status" value="1"/>
</dbReference>
<sequence>MSQHQTGRRIAVLVSVATPLLQAGVRASLADALDIEVLGEGYIAVERSVDVVVAESSTAARIAQDSRHFTHGPGLQSARILVLSDQVREHAVRSALEQGIHGFVLTSSPVCDLLAGVRTLGHGGTYLCPPLAQQLAQISGRDMLTSREGEVLRLLTMGQCNKSIACDLEIAVGTVKAHVKSIMSKLDASCRTEAARIATERGLIDLPDASVGRKKLRSYAKARMHSSLLQPSYA</sequence>
<dbReference type="Proteomes" id="UP000218022">
    <property type="component" value="Unassembled WGS sequence"/>
</dbReference>
<dbReference type="Pfam" id="PF00196">
    <property type="entry name" value="GerE"/>
    <property type="match status" value="1"/>
</dbReference>
<dbReference type="PRINTS" id="PR00038">
    <property type="entry name" value="HTHLUXR"/>
</dbReference>
<dbReference type="OrthoDB" id="9796655at2"/>
<dbReference type="GO" id="GO:0003677">
    <property type="term" value="F:DNA binding"/>
    <property type="evidence" value="ECO:0007669"/>
    <property type="project" value="UniProtKB-KW"/>
</dbReference>